<sequence>MSNEQQPTDPSAPAVETSEPQAAAPAAPESQVATETLAGEATESPAKTSTAKPSTAGSGPLAARGLGVSKPASPTVTTEQLDAADSKGKPGKGKKKAPKPRLGGQRDGQKSETASAKAAKPTRIAVPSLRDDLSDDLQALLDAELAGADVDSMLGGSAGMPDRKEPLEDGARIQAKVLKIHNENVYLALGGPDEGVVAFEQFTEAEPEIGSFIEVAVRGRSAADGLYQCSLPGATIAVDDWSDLEEGSVIEAIITGSNSGGLECKVGGVRGFIPISQIAEYRVEDTTEFVDQRFVCLVTEANERRGNLVLSRRAILEREREQRRAEQLETIAVGDTMQGTVGTIKDFGAFVDLGGVEGLIHISKLSWERVKHPSDVLETGQKVEVKIDAINKETGKISLSYRDLLENPWDAAEAEFAAGSIHTGTVTKIATFGCFVRLTAGVEGLVHVSEIDHKRVSKVDAVVKPDQVVEVKVLSFDRQSQKISLSIKQAKQIADADVKPVQEEIDEPPREVAIKPMHDGPLKGGNNRPSGGEQFGLRW</sequence>
<protein>
    <submittedName>
        <fullName evidence="7">30S ribosomal protein S1</fullName>
    </submittedName>
</protein>
<feature type="compositionally biased region" description="Basic and acidic residues" evidence="5">
    <location>
        <begin position="511"/>
        <end position="521"/>
    </location>
</feature>
<evidence type="ECO:0000256" key="1">
    <source>
        <dbReference type="ARBA" id="ARBA00006767"/>
    </source>
</evidence>
<keyword evidence="2 7" id="KW-0689">Ribosomal protein</keyword>
<dbReference type="EMBL" id="CP036272">
    <property type="protein sequence ID" value="QDT60392.1"/>
    <property type="molecule type" value="Genomic_DNA"/>
</dbReference>
<dbReference type="GO" id="GO:0005737">
    <property type="term" value="C:cytoplasm"/>
    <property type="evidence" value="ECO:0007669"/>
    <property type="project" value="UniProtKB-ARBA"/>
</dbReference>
<dbReference type="FunFam" id="2.40.50.140:FF:000051">
    <property type="entry name" value="RNA-binding transcriptional accessory protein"/>
    <property type="match status" value="1"/>
</dbReference>
<organism evidence="7 8">
    <name type="scientific">Stieleria bergensis</name>
    <dbReference type="NCBI Taxonomy" id="2528025"/>
    <lineage>
        <taxon>Bacteria</taxon>
        <taxon>Pseudomonadati</taxon>
        <taxon>Planctomycetota</taxon>
        <taxon>Planctomycetia</taxon>
        <taxon>Pirellulales</taxon>
        <taxon>Pirellulaceae</taxon>
        <taxon>Stieleria</taxon>
    </lineage>
</organism>
<feature type="compositionally biased region" description="Basic residues" evidence="5">
    <location>
        <begin position="89"/>
        <end position="99"/>
    </location>
</feature>
<dbReference type="InterPro" id="IPR003029">
    <property type="entry name" value="S1_domain"/>
</dbReference>
<evidence type="ECO:0000313" key="7">
    <source>
        <dbReference type="EMBL" id="QDT60392.1"/>
    </source>
</evidence>
<dbReference type="FunFam" id="2.40.50.140:FF:000103">
    <property type="entry name" value="protein RRP5 homolog"/>
    <property type="match status" value="1"/>
</dbReference>
<evidence type="ECO:0000256" key="3">
    <source>
        <dbReference type="ARBA" id="ARBA00023274"/>
    </source>
</evidence>
<evidence type="ECO:0000256" key="2">
    <source>
        <dbReference type="ARBA" id="ARBA00022980"/>
    </source>
</evidence>
<feature type="domain" description="S1 motif" evidence="6">
    <location>
        <begin position="419"/>
        <end position="488"/>
    </location>
</feature>
<dbReference type="GO" id="GO:0005840">
    <property type="term" value="C:ribosome"/>
    <property type="evidence" value="ECO:0007669"/>
    <property type="project" value="UniProtKB-KW"/>
</dbReference>
<keyword evidence="3" id="KW-0687">Ribonucleoprotein</keyword>
<dbReference type="Proteomes" id="UP000315003">
    <property type="component" value="Chromosome"/>
</dbReference>
<dbReference type="GO" id="GO:1990904">
    <property type="term" value="C:ribonucleoprotein complex"/>
    <property type="evidence" value="ECO:0007669"/>
    <property type="project" value="UniProtKB-KW"/>
</dbReference>
<dbReference type="PRINTS" id="PR00681">
    <property type="entry name" value="RIBOSOMALS1"/>
</dbReference>
<dbReference type="PANTHER" id="PTHR10724">
    <property type="entry name" value="30S RIBOSOMAL PROTEIN S1"/>
    <property type="match status" value="1"/>
</dbReference>
<dbReference type="OrthoDB" id="9804077at2"/>
<dbReference type="InterPro" id="IPR035104">
    <property type="entry name" value="Ribosomal_protein_S1-like"/>
</dbReference>
<name>A0A517SW80_9BACT</name>
<dbReference type="SMART" id="SM00316">
    <property type="entry name" value="S1"/>
    <property type="match status" value="4"/>
</dbReference>
<dbReference type="GO" id="GO:0003729">
    <property type="term" value="F:mRNA binding"/>
    <property type="evidence" value="ECO:0007669"/>
    <property type="project" value="TreeGrafter"/>
</dbReference>
<dbReference type="AlphaFoldDB" id="A0A517SW80"/>
<dbReference type="SUPFAM" id="SSF50249">
    <property type="entry name" value="Nucleic acid-binding proteins"/>
    <property type="match status" value="3"/>
</dbReference>
<gene>
    <name evidence="7" type="primary">rps1</name>
    <name evidence="7" type="ORF">SV7mr_29140</name>
</gene>
<feature type="region of interest" description="Disordered" evidence="5">
    <location>
        <begin position="1"/>
        <end position="129"/>
    </location>
</feature>
<feature type="compositionally biased region" description="Low complexity" evidence="5">
    <location>
        <begin position="18"/>
        <end position="31"/>
    </location>
</feature>
<comment type="function">
    <text evidence="4">Binds mRNA; thus facilitating recognition of the initiation point. It is needed to translate mRNA with a short Shine-Dalgarno (SD) purine-rich sequence.</text>
</comment>
<dbReference type="InterPro" id="IPR050437">
    <property type="entry name" value="Ribos_protein_bS1-like"/>
</dbReference>
<feature type="compositionally biased region" description="Polar residues" evidence="5">
    <location>
        <begin position="45"/>
        <end position="57"/>
    </location>
</feature>
<evidence type="ECO:0000256" key="4">
    <source>
        <dbReference type="ARBA" id="ARBA00025604"/>
    </source>
</evidence>
<feature type="domain" description="S1 motif" evidence="6">
    <location>
        <begin position="247"/>
        <end position="313"/>
    </location>
</feature>
<proteinExistence type="inferred from homology"/>
<dbReference type="PANTHER" id="PTHR10724:SF7">
    <property type="entry name" value="SMALL RIBOSOMAL SUBUNIT PROTEIN BS1C"/>
    <property type="match status" value="1"/>
</dbReference>
<dbReference type="RefSeq" id="WP_145273029.1">
    <property type="nucleotide sequence ID" value="NZ_CP036272.1"/>
</dbReference>
<dbReference type="Gene3D" id="2.40.50.140">
    <property type="entry name" value="Nucleic acid-binding proteins"/>
    <property type="match status" value="3"/>
</dbReference>
<dbReference type="Pfam" id="PF00575">
    <property type="entry name" value="S1"/>
    <property type="match status" value="3"/>
</dbReference>
<evidence type="ECO:0000256" key="5">
    <source>
        <dbReference type="SAM" id="MobiDB-lite"/>
    </source>
</evidence>
<evidence type="ECO:0000259" key="6">
    <source>
        <dbReference type="PROSITE" id="PS50126"/>
    </source>
</evidence>
<evidence type="ECO:0000313" key="8">
    <source>
        <dbReference type="Proteomes" id="UP000315003"/>
    </source>
</evidence>
<feature type="region of interest" description="Disordered" evidence="5">
    <location>
        <begin position="511"/>
        <end position="539"/>
    </location>
</feature>
<accession>A0A517SW80</accession>
<dbReference type="GO" id="GO:0006412">
    <property type="term" value="P:translation"/>
    <property type="evidence" value="ECO:0007669"/>
    <property type="project" value="TreeGrafter"/>
</dbReference>
<feature type="domain" description="S1 motif" evidence="6">
    <location>
        <begin position="334"/>
        <end position="402"/>
    </location>
</feature>
<keyword evidence="8" id="KW-1185">Reference proteome</keyword>
<dbReference type="PROSITE" id="PS50126">
    <property type="entry name" value="S1"/>
    <property type="match status" value="3"/>
</dbReference>
<comment type="similarity">
    <text evidence="1">Belongs to the bacterial ribosomal protein bS1 family.</text>
</comment>
<reference evidence="7 8" key="1">
    <citation type="submission" date="2019-02" db="EMBL/GenBank/DDBJ databases">
        <title>Deep-cultivation of Planctomycetes and their phenomic and genomic characterization uncovers novel biology.</title>
        <authorList>
            <person name="Wiegand S."/>
            <person name="Jogler M."/>
            <person name="Boedeker C."/>
            <person name="Pinto D."/>
            <person name="Vollmers J."/>
            <person name="Rivas-Marin E."/>
            <person name="Kohn T."/>
            <person name="Peeters S.H."/>
            <person name="Heuer A."/>
            <person name="Rast P."/>
            <person name="Oberbeckmann S."/>
            <person name="Bunk B."/>
            <person name="Jeske O."/>
            <person name="Meyerdierks A."/>
            <person name="Storesund J.E."/>
            <person name="Kallscheuer N."/>
            <person name="Luecker S."/>
            <person name="Lage O.M."/>
            <person name="Pohl T."/>
            <person name="Merkel B.J."/>
            <person name="Hornburger P."/>
            <person name="Mueller R.-W."/>
            <person name="Bruemmer F."/>
            <person name="Labrenz M."/>
            <person name="Spormann A.M."/>
            <person name="Op den Camp H."/>
            <person name="Overmann J."/>
            <person name="Amann R."/>
            <person name="Jetten M.S.M."/>
            <person name="Mascher T."/>
            <person name="Medema M.H."/>
            <person name="Devos D.P."/>
            <person name="Kaster A.-K."/>
            <person name="Ovreas L."/>
            <person name="Rohde M."/>
            <person name="Galperin M.Y."/>
            <person name="Jogler C."/>
        </authorList>
    </citation>
    <scope>NUCLEOTIDE SEQUENCE [LARGE SCALE GENOMIC DNA]</scope>
    <source>
        <strain evidence="7 8">SV_7m_r</strain>
    </source>
</reference>
<dbReference type="CDD" id="cd04465">
    <property type="entry name" value="S1_RPS1_repeat_ec2_hs2"/>
    <property type="match status" value="1"/>
</dbReference>
<dbReference type="GO" id="GO:0003735">
    <property type="term" value="F:structural constituent of ribosome"/>
    <property type="evidence" value="ECO:0007669"/>
    <property type="project" value="TreeGrafter"/>
</dbReference>
<dbReference type="InterPro" id="IPR012340">
    <property type="entry name" value="NA-bd_OB-fold"/>
</dbReference>
<dbReference type="CDD" id="cd05688">
    <property type="entry name" value="S1_RPS1_repeat_ec3"/>
    <property type="match status" value="1"/>
</dbReference>